<dbReference type="Pfam" id="PF00730">
    <property type="entry name" value="HhH-GPD"/>
    <property type="match status" value="1"/>
</dbReference>
<dbReference type="InterPro" id="IPR011257">
    <property type="entry name" value="DNA_glycosylase"/>
</dbReference>
<dbReference type="InterPro" id="IPR051912">
    <property type="entry name" value="Alkylbase_DNA_Glycosylase/TA"/>
</dbReference>
<dbReference type="RefSeq" id="WP_379744911.1">
    <property type="nucleotide sequence ID" value="NZ_JBHTCP010000002.1"/>
</dbReference>
<dbReference type="PANTHER" id="PTHR43003:SF5">
    <property type="entry name" value="DNA-3-METHYLADENINE GLYCOSYLASE"/>
    <property type="match status" value="1"/>
</dbReference>
<protein>
    <recommendedName>
        <fullName evidence="2">DNA-3-methyladenine glycosylase II</fullName>
        <ecNumber evidence="2">3.2.2.21</ecNumber>
    </recommendedName>
</protein>
<dbReference type="InterPro" id="IPR003265">
    <property type="entry name" value="HhH-GPD_domain"/>
</dbReference>
<dbReference type="InterPro" id="IPR012904">
    <property type="entry name" value="OGG_N"/>
</dbReference>
<gene>
    <name evidence="7" type="ORF">ACFQPF_00535</name>
</gene>
<dbReference type="InterPro" id="IPR037046">
    <property type="entry name" value="AlkA_N_sf"/>
</dbReference>
<dbReference type="Proteomes" id="UP001596549">
    <property type="component" value="Unassembled WGS sequence"/>
</dbReference>
<evidence type="ECO:0000256" key="1">
    <source>
        <dbReference type="ARBA" id="ARBA00000086"/>
    </source>
</evidence>
<dbReference type="SMART" id="SM00478">
    <property type="entry name" value="ENDO3c"/>
    <property type="match status" value="1"/>
</dbReference>
<organism evidence="7 8">
    <name type="scientific">Fictibacillus iocasae</name>
    <dbReference type="NCBI Taxonomy" id="2715437"/>
    <lineage>
        <taxon>Bacteria</taxon>
        <taxon>Bacillati</taxon>
        <taxon>Bacillota</taxon>
        <taxon>Bacilli</taxon>
        <taxon>Bacillales</taxon>
        <taxon>Fictibacillaceae</taxon>
        <taxon>Fictibacillus</taxon>
    </lineage>
</organism>
<dbReference type="Pfam" id="PF07934">
    <property type="entry name" value="OGG_N"/>
    <property type="match status" value="1"/>
</dbReference>
<evidence type="ECO:0000313" key="8">
    <source>
        <dbReference type="Proteomes" id="UP001596549"/>
    </source>
</evidence>
<evidence type="ECO:0000313" key="7">
    <source>
        <dbReference type="EMBL" id="MFC7370162.1"/>
    </source>
</evidence>
<dbReference type="PANTHER" id="PTHR43003">
    <property type="entry name" value="DNA-3-METHYLADENINE GLYCOSYLASE"/>
    <property type="match status" value="1"/>
</dbReference>
<dbReference type="Gene3D" id="3.30.310.20">
    <property type="entry name" value="DNA-3-methyladenine glycosylase AlkA, N-terminal domain"/>
    <property type="match status" value="1"/>
</dbReference>
<proteinExistence type="predicted"/>
<feature type="domain" description="HhH-GPD" evidence="6">
    <location>
        <begin position="134"/>
        <end position="301"/>
    </location>
</feature>
<comment type="caution">
    <text evidence="7">The sequence shown here is derived from an EMBL/GenBank/DDBJ whole genome shotgun (WGS) entry which is preliminary data.</text>
</comment>
<accession>A0ABW2NLH6</accession>
<dbReference type="Gene3D" id="1.10.1670.10">
    <property type="entry name" value="Helix-hairpin-Helix base-excision DNA repair enzymes (C-terminal)"/>
    <property type="match status" value="1"/>
</dbReference>
<evidence type="ECO:0000256" key="4">
    <source>
        <dbReference type="ARBA" id="ARBA00022801"/>
    </source>
</evidence>
<evidence type="ECO:0000256" key="3">
    <source>
        <dbReference type="ARBA" id="ARBA00022763"/>
    </source>
</evidence>
<dbReference type="InterPro" id="IPR023170">
    <property type="entry name" value="HhH_base_excis_C"/>
</dbReference>
<dbReference type="EC" id="3.2.2.21" evidence="2"/>
<reference evidence="8" key="1">
    <citation type="journal article" date="2019" name="Int. J. Syst. Evol. Microbiol.">
        <title>The Global Catalogue of Microorganisms (GCM) 10K type strain sequencing project: providing services to taxonomists for standard genome sequencing and annotation.</title>
        <authorList>
            <consortium name="The Broad Institute Genomics Platform"/>
            <consortium name="The Broad Institute Genome Sequencing Center for Infectious Disease"/>
            <person name="Wu L."/>
            <person name="Ma J."/>
        </authorList>
    </citation>
    <scope>NUCLEOTIDE SEQUENCE [LARGE SCALE GENOMIC DNA]</scope>
    <source>
        <strain evidence="8">NBRC 106396</strain>
    </source>
</reference>
<keyword evidence="3" id="KW-0227">DNA damage</keyword>
<dbReference type="EMBL" id="JBHTCP010000002">
    <property type="protein sequence ID" value="MFC7370162.1"/>
    <property type="molecule type" value="Genomic_DNA"/>
</dbReference>
<keyword evidence="5" id="KW-0234">DNA repair</keyword>
<name>A0ABW2NLH6_9BACL</name>
<comment type="catalytic activity">
    <reaction evidence="1">
        <text>Hydrolysis of alkylated DNA, releasing 3-methyladenine, 3-methylguanine, 7-methylguanine and 7-methyladenine.</text>
        <dbReference type="EC" id="3.2.2.21"/>
    </reaction>
</comment>
<dbReference type="Gene3D" id="1.10.340.30">
    <property type="entry name" value="Hypothetical protein, domain 2"/>
    <property type="match status" value="1"/>
</dbReference>
<evidence type="ECO:0000256" key="2">
    <source>
        <dbReference type="ARBA" id="ARBA00012000"/>
    </source>
</evidence>
<sequence>MILEFSPQPPFDFKKMMKRLIGAQKTQLVLISDDLTQYERVVRFKGAAFYLRVNSKGSVDEPSILCTAEMIEGDLAEEDMKDAVERIFSLKVDLTEFYQGFAKQNKLSSLCRQFNGLKLVTDTDLFEAITKIIVGQQVNLTFAGTLINRLTDLAGTKIEHNGKSFQLFPEAEKVAMLDYSQLRELQFSQRKAEYIIDLARMAASGTLALDELWHKTDEEIMQILLPIRGIGRWTIECLLIFGMGRPDVLPAADIGLRNGVKLVWDMDHQPSEEEVRELAKDWVPWRTYVTYYLWESLAKEPAVLQIP</sequence>
<evidence type="ECO:0000259" key="6">
    <source>
        <dbReference type="SMART" id="SM00478"/>
    </source>
</evidence>
<keyword evidence="8" id="KW-1185">Reference proteome</keyword>
<dbReference type="CDD" id="cd00056">
    <property type="entry name" value="ENDO3c"/>
    <property type="match status" value="1"/>
</dbReference>
<evidence type="ECO:0000256" key="5">
    <source>
        <dbReference type="ARBA" id="ARBA00023204"/>
    </source>
</evidence>
<dbReference type="SUPFAM" id="SSF48150">
    <property type="entry name" value="DNA-glycosylase"/>
    <property type="match status" value="1"/>
</dbReference>
<keyword evidence="4" id="KW-0378">Hydrolase</keyword>